<proteinExistence type="predicted"/>
<gene>
    <name evidence="1" type="ORF">AFM11_24000</name>
</gene>
<organism evidence="1 2">
    <name type="scientific">Mycolicibacterium wolinskyi</name>
    <dbReference type="NCBI Taxonomy" id="59750"/>
    <lineage>
        <taxon>Bacteria</taxon>
        <taxon>Bacillati</taxon>
        <taxon>Actinomycetota</taxon>
        <taxon>Actinomycetes</taxon>
        <taxon>Mycobacteriales</taxon>
        <taxon>Mycobacteriaceae</taxon>
        <taxon>Mycolicibacterium</taxon>
    </lineage>
</organism>
<accession>A0A132PHW9</accession>
<evidence type="ECO:0000313" key="1">
    <source>
        <dbReference type="EMBL" id="KWX21602.1"/>
    </source>
</evidence>
<dbReference type="Proteomes" id="UP000070612">
    <property type="component" value="Unassembled WGS sequence"/>
</dbReference>
<dbReference type="STRING" id="59750.AWC31_24155"/>
<protein>
    <submittedName>
        <fullName evidence="1">Uncharacterized protein</fullName>
    </submittedName>
</protein>
<keyword evidence="2" id="KW-1185">Reference proteome</keyword>
<dbReference type="EMBL" id="LGTW01000018">
    <property type="protein sequence ID" value="KWX21602.1"/>
    <property type="molecule type" value="Genomic_DNA"/>
</dbReference>
<evidence type="ECO:0000313" key="2">
    <source>
        <dbReference type="Proteomes" id="UP000070612"/>
    </source>
</evidence>
<dbReference type="AlphaFoldDB" id="A0A132PHW9"/>
<sequence>MSDDARSIALFLLVFGRRQFRRDLAGRHTAFAAVVGRTWRFVIGFAGVFTVGPLGVGHGF</sequence>
<comment type="caution">
    <text evidence="1">The sequence shown here is derived from an EMBL/GenBank/DDBJ whole genome shotgun (WGS) entry which is preliminary data.</text>
</comment>
<name>A0A132PHW9_9MYCO</name>
<reference evidence="1 2" key="1">
    <citation type="submission" date="2015-07" db="EMBL/GenBank/DDBJ databases">
        <title>A draft genome sequence of Mycobacterium wolinskyi.</title>
        <authorList>
            <person name="de Man T.J."/>
            <person name="Perry K.A."/>
            <person name="Coulliette A.D."/>
            <person name="Jensen B."/>
            <person name="Toney N.C."/>
            <person name="Limbago B.M."/>
            <person name="Noble-Wang J."/>
        </authorList>
    </citation>
    <scope>NUCLEOTIDE SEQUENCE [LARGE SCALE GENOMIC DNA]</scope>
    <source>
        <strain evidence="1 2">CDC_01</strain>
    </source>
</reference>